<name>A0ABD0ZAG1_9HEMI</name>
<proteinExistence type="predicted"/>
<reference evidence="1 2" key="1">
    <citation type="submission" date="2024-07" db="EMBL/GenBank/DDBJ databases">
        <title>Chromosome-level genome assembly of the water stick insect Ranatra chinensis (Heteroptera: Nepidae).</title>
        <authorList>
            <person name="Liu X."/>
        </authorList>
    </citation>
    <scope>NUCLEOTIDE SEQUENCE [LARGE SCALE GENOMIC DNA]</scope>
    <source>
        <strain evidence="1">Cailab_2021Rc</strain>
        <tissue evidence="1">Muscle</tissue>
    </source>
</reference>
<sequence>MASKRRNMFHKNKTQETTEEEATYWCCSLTYCELYCDESLKAEDGKQAFMFYQNKKQETTEKKFGVEGFKSLLDRGNSAVRDAPGRIEDRKNDFGLEGLDPADIRLSG</sequence>
<comment type="caution">
    <text evidence="1">The sequence shown here is derived from an EMBL/GenBank/DDBJ whole genome shotgun (WGS) entry which is preliminary data.</text>
</comment>
<dbReference type="Proteomes" id="UP001558652">
    <property type="component" value="Unassembled WGS sequence"/>
</dbReference>
<keyword evidence="2" id="KW-1185">Reference proteome</keyword>
<evidence type="ECO:0000313" key="2">
    <source>
        <dbReference type="Proteomes" id="UP001558652"/>
    </source>
</evidence>
<gene>
    <name evidence="1" type="ORF">AAG570_000682</name>
</gene>
<accession>A0ABD0ZAG1</accession>
<organism evidence="1 2">
    <name type="scientific">Ranatra chinensis</name>
    <dbReference type="NCBI Taxonomy" id="642074"/>
    <lineage>
        <taxon>Eukaryota</taxon>
        <taxon>Metazoa</taxon>
        <taxon>Ecdysozoa</taxon>
        <taxon>Arthropoda</taxon>
        <taxon>Hexapoda</taxon>
        <taxon>Insecta</taxon>
        <taxon>Pterygota</taxon>
        <taxon>Neoptera</taxon>
        <taxon>Paraneoptera</taxon>
        <taxon>Hemiptera</taxon>
        <taxon>Heteroptera</taxon>
        <taxon>Panheteroptera</taxon>
        <taxon>Nepomorpha</taxon>
        <taxon>Nepidae</taxon>
        <taxon>Ranatrinae</taxon>
        <taxon>Ranatra</taxon>
    </lineage>
</organism>
<evidence type="ECO:0000313" key="1">
    <source>
        <dbReference type="EMBL" id="KAL1140752.1"/>
    </source>
</evidence>
<protein>
    <submittedName>
        <fullName evidence="1">Uncharacterized protein</fullName>
    </submittedName>
</protein>
<dbReference type="AlphaFoldDB" id="A0ABD0ZAG1"/>
<dbReference type="EMBL" id="JBFDAA010000001">
    <property type="protein sequence ID" value="KAL1140752.1"/>
    <property type="molecule type" value="Genomic_DNA"/>
</dbReference>